<evidence type="ECO:0000313" key="3">
    <source>
        <dbReference type="Proteomes" id="UP000693970"/>
    </source>
</evidence>
<feature type="compositionally biased region" description="Low complexity" evidence="1">
    <location>
        <begin position="1"/>
        <end position="23"/>
    </location>
</feature>
<reference evidence="2" key="2">
    <citation type="submission" date="2021-04" db="EMBL/GenBank/DDBJ databases">
        <authorList>
            <person name="Podell S."/>
        </authorList>
    </citation>
    <scope>NUCLEOTIDE SEQUENCE</scope>
    <source>
        <strain evidence="2">Hildebrandi</strain>
    </source>
</reference>
<name>A0A9K3Q7V2_9STRA</name>
<evidence type="ECO:0000313" key="2">
    <source>
        <dbReference type="EMBL" id="KAG7374066.1"/>
    </source>
</evidence>
<reference evidence="2" key="1">
    <citation type="journal article" date="2021" name="Sci. Rep.">
        <title>Diploid genomic architecture of Nitzschia inconspicua, an elite biomass production diatom.</title>
        <authorList>
            <person name="Oliver A."/>
            <person name="Podell S."/>
            <person name="Pinowska A."/>
            <person name="Traller J.C."/>
            <person name="Smith S.R."/>
            <person name="McClure R."/>
            <person name="Beliaev A."/>
            <person name="Bohutskyi P."/>
            <person name="Hill E.A."/>
            <person name="Rabines A."/>
            <person name="Zheng H."/>
            <person name="Allen L.Z."/>
            <person name="Kuo A."/>
            <person name="Grigoriev I.V."/>
            <person name="Allen A.E."/>
            <person name="Hazlebeck D."/>
            <person name="Allen E.E."/>
        </authorList>
    </citation>
    <scope>NUCLEOTIDE SEQUENCE</scope>
    <source>
        <strain evidence="2">Hildebrandi</strain>
    </source>
</reference>
<sequence length="88" mass="9816">MCGIDSVLTESSSVTTESEASPSRRTLLLDRLRKSLPSACVTNEFANVSDFHAKRFNIPLLVERSWHLPDENDTPAHIVRIPNHPSTC</sequence>
<organism evidence="2 3">
    <name type="scientific">Nitzschia inconspicua</name>
    <dbReference type="NCBI Taxonomy" id="303405"/>
    <lineage>
        <taxon>Eukaryota</taxon>
        <taxon>Sar</taxon>
        <taxon>Stramenopiles</taxon>
        <taxon>Ochrophyta</taxon>
        <taxon>Bacillariophyta</taxon>
        <taxon>Bacillariophyceae</taxon>
        <taxon>Bacillariophycidae</taxon>
        <taxon>Bacillariales</taxon>
        <taxon>Bacillariaceae</taxon>
        <taxon>Nitzschia</taxon>
    </lineage>
</organism>
<evidence type="ECO:0000256" key="1">
    <source>
        <dbReference type="SAM" id="MobiDB-lite"/>
    </source>
</evidence>
<gene>
    <name evidence="2" type="ORF">IV203_013161</name>
</gene>
<dbReference type="AlphaFoldDB" id="A0A9K3Q7V2"/>
<dbReference type="Proteomes" id="UP000693970">
    <property type="component" value="Unassembled WGS sequence"/>
</dbReference>
<dbReference type="EMBL" id="JAGRRH010000001">
    <property type="protein sequence ID" value="KAG7374066.1"/>
    <property type="molecule type" value="Genomic_DNA"/>
</dbReference>
<protein>
    <submittedName>
        <fullName evidence="2">Uncharacterized protein</fullName>
    </submittedName>
</protein>
<keyword evidence="3" id="KW-1185">Reference proteome</keyword>
<comment type="caution">
    <text evidence="2">The sequence shown here is derived from an EMBL/GenBank/DDBJ whole genome shotgun (WGS) entry which is preliminary data.</text>
</comment>
<proteinExistence type="predicted"/>
<feature type="region of interest" description="Disordered" evidence="1">
    <location>
        <begin position="1"/>
        <end position="24"/>
    </location>
</feature>
<accession>A0A9K3Q7V2</accession>